<dbReference type="GO" id="GO:0004519">
    <property type="term" value="F:endonuclease activity"/>
    <property type="evidence" value="ECO:0007669"/>
    <property type="project" value="UniProtKB-KW"/>
</dbReference>
<keyword evidence="4" id="KW-0255">Endonuclease</keyword>
<protein>
    <recommendedName>
        <fullName evidence="7">Endoribonuclease YoeB</fullName>
    </recommendedName>
    <alternativeName>
        <fullName evidence="6">Putative mRNA interferase YoeB</fullName>
    </alternativeName>
</protein>
<gene>
    <name evidence="8" type="ORF">VV02_25080</name>
</gene>
<dbReference type="RefSeq" id="WP_052596079.1">
    <property type="nucleotide sequence ID" value="NZ_CP011112.1"/>
</dbReference>
<dbReference type="AlphaFoldDB" id="A0A0K1JP58"/>
<evidence type="ECO:0000256" key="3">
    <source>
        <dbReference type="ARBA" id="ARBA00022722"/>
    </source>
</evidence>
<keyword evidence="2" id="KW-1277">Toxin-antitoxin system</keyword>
<evidence type="ECO:0000256" key="1">
    <source>
        <dbReference type="ARBA" id="ARBA00008172"/>
    </source>
</evidence>
<evidence type="ECO:0000256" key="6">
    <source>
        <dbReference type="ARBA" id="ARBA00030388"/>
    </source>
</evidence>
<evidence type="ECO:0000313" key="9">
    <source>
        <dbReference type="Proteomes" id="UP000066480"/>
    </source>
</evidence>
<dbReference type="EMBL" id="CP011112">
    <property type="protein sequence ID" value="AKU18355.1"/>
    <property type="molecule type" value="Genomic_DNA"/>
</dbReference>
<dbReference type="OrthoDB" id="9801102at2"/>
<evidence type="ECO:0000256" key="7">
    <source>
        <dbReference type="ARBA" id="ARBA00050056"/>
    </source>
</evidence>
<dbReference type="Proteomes" id="UP000066480">
    <property type="component" value="Chromosome"/>
</dbReference>
<evidence type="ECO:0000256" key="4">
    <source>
        <dbReference type="ARBA" id="ARBA00022759"/>
    </source>
</evidence>
<keyword evidence="5" id="KW-0378">Hydrolase</keyword>
<proteinExistence type="inferred from homology"/>
<dbReference type="InterPro" id="IPR035093">
    <property type="entry name" value="RelE/ParE_toxin_dom_sf"/>
</dbReference>
<evidence type="ECO:0000256" key="5">
    <source>
        <dbReference type="ARBA" id="ARBA00022801"/>
    </source>
</evidence>
<dbReference type="SUPFAM" id="SSF143011">
    <property type="entry name" value="RelE-like"/>
    <property type="match status" value="1"/>
</dbReference>
<organism evidence="8 9">
    <name type="scientific">Luteipulveratus mongoliensis</name>
    <dbReference type="NCBI Taxonomy" id="571913"/>
    <lineage>
        <taxon>Bacteria</taxon>
        <taxon>Bacillati</taxon>
        <taxon>Actinomycetota</taxon>
        <taxon>Actinomycetes</taxon>
        <taxon>Micrococcales</taxon>
        <taxon>Dermacoccaceae</taxon>
        <taxon>Luteipulveratus</taxon>
    </lineage>
</organism>
<dbReference type="STRING" id="571913.VV02_25080"/>
<keyword evidence="9" id="KW-1185">Reference proteome</keyword>
<reference evidence="8 9" key="1">
    <citation type="submission" date="2015-03" db="EMBL/GenBank/DDBJ databases">
        <title>Luteipulveratus halotolerans sp. nov., a novel actinobacterium (Dermacoccaceae) from Sarawak, Malaysia.</title>
        <authorList>
            <person name="Juboi H."/>
            <person name="Basik A."/>
            <person name="Shamsul S.S."/>
            <person name="Arnold P."/>
            <person name="Schmitt E.K."/>
            <person name="Sanglier J.-J."/>
            <person name="Yeo T."/>
        </authorList>
    </citation>
    <scope>NUCLEOTIDE SEQUENCE [LARGE SCALE GENOMIC DNA]</scope>
    <source>
        <strain evidence="8 9">MN07-A0370</strain>
    </source>
</reference>
<dbReference type="GO" id="GO:0016787">
    <property type="term" value="F:hydrolase activity"/>
    <property type="evidence" value="ECO:0007669"/>
    <property type="project" value="UniProtKB-KW"/>
</dbReference>
<dbReference type="PANTHER" id="PTHR38039">
    <property type="entry name" value="TOXIN YOEB"/>
    <property type="match status" value="1"/>
</dbReference>
<name>A0A0K1JP58_9MICO</name>
<dbReference type="KEGG" id="lmoi:VV02_25080"/>
<dbReference type="InterPro" id="IPR009614">
    <property type="entry name" value="YoeB_toxin"/>
</dbReference>
<dbReference type="Pfam" id="PF06769">
    <property type="entry name" value="YoeB_toxin"/>
    <property type="match status" value="1"/>
</dbReference>
<dbReference type="NCBIfam" id="TIGR02116">
    <property type="entry name" value="toxin_Txe_YoeB"/>
    <property type="match status" value="1"/>
</dbReference>
<dbReference type="PANTHER" id="PTHR38039:SF1">
    <property type="entry name" value="TOXIN YOEB"/>
    <property type="match status" value="1"/>
</dbReference>
<accession>A0A0K1JP58</accession>
<comment type="similarity">
    <text evidence="1">Belongs to the YoeB family.</text>
</comment>
<sequence length="86" mass="10279">MKLVWDESAWDDYIEWQSQDRKVLKRINLLIKDVARNGNEGIGKPEALKHGFSGYWSRRITDEHRLIYKIEGGEIRIAACRYHYDR</sequence>
<keyword evidence="3" id="KW-0540">Nuclease</keyword>
<evidence type="ECO:0000313" key="8">
    <source>
        <dbReference type="EMBL" id="AKU18355.1"/>
    </source>
</evidence>
<dbReference type="GO" id="GO:0006401">
    <property type="term" value="P:RNA catabolic process"/>
    <property type="evidence" value="ECO:0007669"/>
    <property type="project" value="InterPro"/>
</dbReference>
<evidence type="ECO:0000256" key="2">
    <source>
        <dbReference type="ARBA" id="ARBA00022649"/>
    </source>
</evidence>
<dbReference type="Gene3D" id="3.30.2310.20">
    <property type="entry name" value="RelE-like"/>
    <property type="match status" value="1"/>
</dbReference>
<dbReference type="PATRIC" id="fig|571913.6.peg.5084"/>